<sequence length="415" mass="41875">MRPSTPPPDRSAVPPRVPGWLVVLAVAVVAVNLRPGATSVGPVLAEVQQGLGLSPTMAGVLTALPGLTFAAAGACAAALSRRTGISGAVTAGLVLVAAGLLARSVTGSVPVLLLLSVLGFAGMAVGNILVPAFIKRHGGRRTAALNSLYTTGLAVGATLPLLAAGPLAASGPDGWRAALGLWGLVALAAVVPWVLVTVRDRREPATTPGRALRPGRGTSILRSRTAVALCVYFGIQSMHAYVQFGWVAQIYRDGGLGQAQAGLMAALIAAMGIPGGLLMPVLVARSPRLRRWIVGLGVCMVAGYSGLLLAPATTPWAWALLLGVGGFAFPTALALLTARSRDPRVTAQLSGFTQPVGYLLAAAGPFAVGALHEATGSWTAPLLLLMGTAVLLVVAGGVAAAPRFVDDEIAGPDGP</sequence>
<comment type="caution">
    <text evidence="7">The sequence shown here is derived from an EMBL/GenBank/DDBJ whole genome shotgun (WGS) entry which is preliminary data.</text>
</comment>
<dbReference type="SUPFAM" id="SSF103473">
    <property type="entry name" value="MFS general substrate transporter"/>
    <property type="match status" value="1"/>
</dbReference>
<dbReference type="InterPro" id="IPR052524">
    <property type="entry name" value="MFS_Cyanate_Porter"/>
</dbReference>
<comment type="subcellular location">
    <subcellularLocation>
        <location evidence="1">Cell membrane</location>
        <topology evidence="1">Multi-pass membrane protein</topology>
    </subcellularLocation>
</comment>
<feature type="transmembrane region" description="Helical" evidence="5">
    <location>
        <begin position="356"/>
        <end position="372"/>
    </location>
</feature>
<evidence type="ECO:0000313" key="7">
    <source>
        <dbReference type="EMBL" id="KHD97932.1"/>
    </source>
</evidence>
<dbReference type="InterPro" id="IPR011701">
    <property type="entry name" value="MFS"/>
</dbReference>
<keyword evidence="3 5" id="KW-1133">Transmembrane helix</keyword>
<dbReference type="RefSeq" id="WP_035925538.1">
    <property type="nucleotide sequence ID" value="NZ_JSUH01000005.1"/>
</dbReference>
<feature type="transmembrane region" description="Helical" evidence="5">
    <location>
        <begin position="146"/>
        <end position="169"/>
    </location>
</feature>
<dbReference type="PROSITE" id="PS50850">
    <property type="entry name" value="MFS"/>
    <property type="match status" value="1"/>
</dbReference>
<proteinExistence type="predicted"/>
<dbReference type="Pfam" id="PF07690">
    <property type="entry name" value="MFS_1"/>
    <property type="match status" value="1"/>
</dbReference>
<protein>
    <submittedName>
        <fullName evidence="7">Cyanate permease</fullName>
    </submittedName>
</protein>
<reference evidence="7 8" key="1">
    <citation type="journal article" date="2003" name="Int. J. Syst. Evol. Microbiol.">
        <title>Kocuria polaris sp. nov., an orange-pigmented psychrophilic bacterium isolated from an Antarctic cyanobacterial mat sample.</title>
        <authorList>
            <person name="Reddy G.S."/>
            <person name="Prakash J.S."/>
            <person name="Prabahar V."/>
            <person name="Matsumoto G.I."/>
            <person name="Stackebrandt E."/>
            <person name="Shivaji S."/>
        </authorList>
    </citation>
    <scope>NUCLEOTIDE SEQUENCE [LARGE SCALE GENOMIC DNA]</scope>
    <source>
        <strain evidence="7 8">CMS 76or</strain>
    </source>
</reference>
<evidence type="ECO:0000256" key="1">
    <source>
        <dbReference type="ARBA" id="ARBA00004651"/>
    </source>
</evidence>
<feature type="transmembrane region" description="Helical" evidence="5">
    <location>
        <begin position="175"/>
        <end position="198"/>
    </location>
</feature>
<evidence type="ECO:0000256" key="5">
    <source>
        <dbReference type="SAM" id="Phobius"/>
    </source>
</evidence>
<name>A0A0A6YCS2_KOCRO</name>
<dbReference type="InterPro" id="IPR036259">
    <property type="entry name" value="MFS_trans_sf"/>
</dbReference>
<feature type="transmembrane region" description="Helical" evidence="5">
    <location>
        <begin position="316"/>
        <end position="336"/>
    </location>
</feature>
<feature type="transmembrane region" description="Helical" evidence="5">
    <location>
        <begin position="378"/>
        <end position="401"/>
    </location>
</feature>
<evidence type="ECO:0000256" key="2">
    <source>
        <dbReference type="ARBA" id="ARBA00022692"/>
    </source>
</evidence>
<keyword evidence="4 5" id="KW-0472">Membrane</keyword>
<evidence type="ECO:0000256" key="4">
    <source>
        <dbReference type="ARBA" id="ARBA00023136"/>
    </source>
</evidence>
<gene>
    <name evidence="7" type="ORF">GY22_07530</name>
</gene>
<feature type="transmembrane region" description="Helical" evidence="5">
    <location>
        <begin position="20"/>
        <end position="37"/>
    </location>
</feature>
<feature type="transmembrane region" description="Helical" evidence="5">
    <location>
        <begin position="86"/>
        <end position="105"/>
    </location>
</feature>
<dbReference type="Gene3D" id="1.20.1250.20">
    <property type="entry name" value="MFS general substrate transporter like domains"/>
    <property type="match status" value="1"/>
</dbReference>
<feature type="transmembrane region" description="Helical" evidence="5">
    <location>
        <begin position="111"/>
        <end position="134"/>
    </location>
</feature>
<evidence type="ECO:0000259" key="6">
    <source>
        <dbReference type="PROSITE" id="PS50850"/>
    </source>
</evidence>
<organism evidence="7 8">
    <name type="scientific">Kocuria rosea subsp. polaris</name>
    <dbReference type="NCBI Taxonomy" id="136273"/>
    <lineage>
        <taxon>Bacteria</taxon>
        <taxon>Bacillati</taxon>
        <taxon>Actinomycetota</taxon>
        <taxon>Actinomycetes</taxon>
        <taxon>Micrococcales</taxon>
        <taxon>Micrococcaceae</taxon>
        <taxon>Kocuria</taxon>
    </lineage>
</organism>
<dbReference type="PANTHER" id="PTHR23523">
    <property type="match status" value="1"/>
</dbReference>
<feature type="domain" description="Major facilitator superfamily (MFS) profile" evidence="6">
    <location>
        <begin position="20"/>
        <end position="405"/>
    </location>
</feature>
<dbReference type="EMBL" id="JSUH01000005">
    <property type="protein sequence ID" value="KHD97932.1"/>
    <property type="molecule type" value="Genomic_DNA"/>
</dbReference>
<keyword evidence="2 5" id="KW-0812">Transmembrane</keyword>
<accession>A0A0A6YCS2</accession>
<dbReference type="AlphaFoldDB" id="A0A0A6YCS2"/>
<dbReference type="PANTHER" id="PTHR23523:SF2">
    <property type="entry name" value="2-NITROIMIDAZOLE TRANSPORTER"/>
    <property type="match status" value="1"/>
</dbReference>
<feature type="transmembrane region" description="Helical" evidence="5">
    <location>
        <begin position="292"/>
        <end position="310"/>
    </location>
</feature>
<evidence type="ECO:0000313" key="8">
    <source>
        <dbReference type="Proteomes" id="UP000030466"/>
    </source>
</evidence>
<feature type="transmembrane region" description="Helical" evidence="5">
    <location>
        <begin position="261"/>
        <end position="283"/>
    </location>
</feature>
<dbReference type="Proteomes" id="UP000030466">
    <property type="component" value="Unassembled WGS sequence"/>
</dbReference>
<dbReference type="InterPro" id="IPR020846">
    <property type="entry name" value="MFS_dom"/>
</dbReference>
<dbReference type="GO" id="GO:0005886">
    <property type="term" value="C:plasma membrane"/>
    <property type="evidence" value="ECO:0007669"/>
    <property type="project" value="UniProtKB-SubCell"/>
</dbReference>
<dbReference type="GO" id="GO:0022857">
    <property type="term" value="F:transmembrane transporter activity"/>
    <property type="evidence" value="ECO:0007669"/>
    <property type="project" value="InterPro"/>
</dbReference>
<feature type="transmembrane region" description="Helical" evidence="5">
    <location>
        <begin position="57"/>
        <end position="79"/>
    </location>
</feature>
<dbReference type="OrthoDB" id="5317164at2"/>
<feature type="transmembrane region" description="Helical" evidence="5">
    <location>
        <begin position="219"/>
        <end position="241"/>
    </location>
</feature>
<evidence type="ECO:0000256" key="3">
    <source>
        <dbReference type="ARBA" id="ARBA00022989"/>
    </source>
</evidence>
<keyword evidence="8" id="KW-1185">Reference proteome</keyword>